<keyword evidence="1" id="KW-0732">Signal</keyword>
<protein>
    <submittedName>
        <fullName evidence="2">Uncharacterized protein</fullName>
    </submittedName>
</protein>
<evidence type="ECO:0000313" key="2">
    <source>
        <dbReference type="EMBL" id="NKC04597.1"/>
    </source>
</evidence>
<sequence>MKKTILAALIISAGTMVSSQSYAAACALFAYEGLCVSLLAISYLWPWFISSMFVRNFVGSNARI</sequence>
<proteinExistence type="predicted"/>
<name>A0ABX1DSS6_9HYPH</name>
<feature type="signal peptide" evidence="1">
    <location>
        <begin position="1"/>
        <end position="23"/>
    </location>
</feature>
<gene>
    <name evidence="2" type="ORF">HED55_19345</name>
</gene>
<feature type="chain" id="PRO_5046168008" evidence="1">
    <location>
        <begin position="24"/>
        <end position="64"/>
    </location>
</feature>
<keyword evidence="3" id="KW-1185">Reference proteome</keyword>
<comment type="caution">
    <text evidence="2">The sequence shown here is derived from an EMBL/GenBank/DDBJ whole genome shotgun (WGS) entry which is preliminary data.</text>
</comment>
<organism evidence="2 3">
    <name type="scientific">Brucella haematophila</name>
    <dbReference type="NCBI Taxonomy" id="419474"/>
    <lineage>
        <taxon>Bacteria</taxon>
        <taxon>Pseudomonadati</taxon>
        <taxon>Pseudomonadota</taxon>
        <taxon>Alphaproteobacteria</taxon>
        <taxon>Hyphomicrobiales</taxon>
        <taxon>Brucellaceae</taxon>
        <taxon>Brucella/Ochrobactrum group</taxon>
        <taxon>Brucella</taxon>
    </lineage>
</organism>
<dbReference type="Proteomes" id="UP000704467">
    <property type="component" value="Unassembled WGS sequence"/>
</dbReference>
<accession>A0ABX1DSS6</accession>
<evidence type="ECO:0000313" key="3">
    <source>
        <dbReference type="Proteomes" id="UP000704467"/>
    </source>
</evidence>
<dbReference type="EMBL" id="JAAVLN010000002">
    <property type="protein sequence ID" value="NKC04597.1"/>
    <property type="molecule type" value="Genomic_DNA"/>
</dbReference>
<reference evidence="2 3" key="1">
    <citation type="submission" date="2020-03" db="EMBL/GenBank/DDBJ databases">
        <title>Whole genome sequencing of clinical and environmental type strains of Ochrobactrum.</title>
        <authorList>
            <person name="Dharne M."/>
        </authorList>
    </citation>
    <scope>NUCLEOTIDE SEQUENCE [LARGE SCALE GENOMIC DNA]</scope>
    <source>
        <strain evidence="2 3">CIP 109452</strain>
    </source>
</reference>
<evidence type="ECO:0000256" key="1">
    <source>
        <dbReference type="SAM" id="SignalP"/>
    </source>
</evidence>